<dbReference type="CDD" id="cd08195">
    <property type="entry name" value="DHQS"/>
    <property type="match status" value="1"/>
</dbReference>
<evidence type="ECO:0000313" key="14">
    <source>
        <dbReference type="Proteomes" id="UP000179242"/>
    </source>
</evidence>
<dbReference type="InterPro" id="IPR030960">
    <property type="entry name" value="DHQS/DOIS_N"/>
</dbReference>
<organism evidence="13 14">
    <name type="scientific">candidate division WOR-1 bacterium RIFOXYC2_FULL_46_14</name>
    <dbReference type="NCBI Taxonomy" id="1802587"/>
    <lineage>
        <taxon>Bacteria</taxon>
        <taxon>Bacillati</taxon>
        <taxon>Saganbacteria</taxon>
    </lineage>
</organism>
<keyword evidence="5 9" id="KW-0862">Zinc</keyword>
<feature type="domain" description="3-dehydroquinate synthase N-terminal" evidence="11">
    <location>
        <begin position="52"/>
        <end position="164"/>
    </location>
</feature>
<evidence type="ECO:0000256" key="4">
    <source>
        <dbReference type="ARBA" id="ARBA00022741"/>
    </source>
</evidence>
<evidence type="ECO:0000256" key="7">
    <source>
        <dbReference type="ARBA" id="ARBA00023239"/>
    </source>
</evidence>
<reference evidence="13 14" key="1">
    <citation type="journal article" date="2016" name="Nat. Commun.">
        <title>Thousands of microbial genomes shed light on interconnected biogeochemical processes in an aquifer system.</title>
        <authorList>
            <person name="Anantharaman K."/>
            <person name="Brown C.T."/>
            <person name="Hug L.A."/>
            <person name="Sharon I."/>
            <person name="Castelle C.J."/>
            <person name="Probst A.J."/>
            <person name="Thomas B.C."/>
            <person name="Singh A."/>
            <person name="Wilkins M.J."/>
            <person name="Karaoz U."/>
            <person name="Brodie E.L."/>
            <person name="Williams K.H."/>
            <person name="Hubbard S.S."/>
            <person name="Banfield J.F."/>
        </authorList>
    </citation>
    <scope>NUCLEOTIDE SEQUENCE [LARGE SCALE GENOMIC DNA]</scope>
</reference>
<dbReference type="InterPro" id="IPR050071">
    <property type="entry name" value="Dehydroquinate_synthase"/>
</dbReference>
<keyword evidence="9" id="KW-0963">Cytoplasm</keyword>
<dbReference type="HAMAP" id="MF_00110">
    <property type="entry name" value="DHQ_synthase"/>
    <property type="match status" value="1"/>
</dbReference>
<comment type="cofactor">
    <cofactor evidence="2">
        <name>Zn(2+)</name>
        <dbReference type="ChEBI" id="CHEBI:29105"/>
    </cofactor>
</comment>
<feature type="binding site" evidence="9">
    <location>
        <position position="169"/>
    </location>
    <ligand>
        <name>Zn(2+)</name>
        <dbReference type="ChEBI" id="CHEBI:29105"/>
    </ligand>
</feature>
<feature type="binding site" evidence="9">
    <location>
        <position position="136"/>
    </location>
    <ligand>
        <name>NAD(+)</name>
        <dbReference type="ChEBI" id="CHEBI:57540"/>
    </ligand>
</feature>
<dbReference type="Proteomes" id="UP000179242">
    <property type="component" value="Unassembled WGS sequence"/>
</dbReference>
<keyword evidence="6 9" id="KW-0520">NAD</keyword>
<dbReference type="PANTHER" id="PTHR43622:SF1">
    <property type="entry name" value="3-DEHYDROQUINATE SYNTHASE"/>
    <property type="match status" value="1"/>
</dbReference>
<comment type="pathway">
    <text evidence="9">Metabolic intermediate biosynthesis; chorismate biosynthesis; chorismate from D-erythrose 4-phosphate and phosphoenolpyruvate: step 2/7.</text>
</comment>
<sequence length="339" mass="37297">MDKKIRVELGERGYDIVIGSKILEKIPGVIISDPLVYKLYRSRVKGLGARVILIPRGERYKTVAMVEKIWDKLAEWKISRDDTIVALGGGVVGDIAGFAAATYMRGINLIQVPTTLLAQVDSSIGGKTGVDHSKGKNLIGAFYQPSKVIIDTDTLKTLPEKELRNGMAEVIKYGVIQSPYLFELLESGRMEMEKIIFECARIKAEVVAGDERETGGGRMILNFGHTIGHAIETLSKYRKISHGEAVAIGMVAASVIAVKAGMLDPDFLERIWKLVDKFKLPTYVKGIPARKILEAIKLDKKVRGGKIKLVLPTAIGSVEIRDDIPPQKIAEALNEFICK</sequence>
<feature type="binding site" evidence="9">
    <location>
        <begin position="114"/>
        <end position="115"/>
    </location>
    <ligand>
        <name>NAD(+)</name>
        <dbReference type="ChEBI" id="CHEBI:57540"/>
    </ligand>
</feature>
<feature type="domain" description="3-dehydroquinate synthase C-terminal" evidence="12">
    <location>
        <begin position="166"/>
        <end position="302"/>
    </location>
</feature>
<comment type="caution">
    <text evidence="13">The sequence shown here is derived from an EMBL/GenBank/DDBJ whole genome shotgun (WGS) entry which is preliminary data.</text>
</comment>
<evidence type="ECO:0000256" key="5">
    <source>
        <dbReference type="ARBA" id="ARBA00022833"/>
    </source>
</evidence>
<evidence type="ECO:0000313" key="13">
    <source>
        <dbReference type="EMBL" id="OGC40236.1"/>
    </source>
</evidence>
<keyword evidence="8 9" id="KW-0170">Cobalt</keyword>
<comment type="catalytic activity">
    <reaction evidence="9">
        <text>7-phospho-2-dehydro-3-deoxy-D-arabino-heptonate = 3-dehydroquinate + phosphate</text>
        <dbReference type="Rhea" id="RHEA:21968"/>
        <dbReference type="ChEBI" id="CHEBI:32364"/>
        <dbReference type="ChEBI" id="CHEBI:43474"/>
        <dbReference type="ChEBI" id="CHEBI:58394"/>
        <dbReference type="EC" id="4.2.3.4"/>
    </reaction>
</comment>
<evidence type="ECO:0000256" key="2">
    <source>
        <dbReference type="ARBA" id="ARBA00001947"/>
    </source>
</evidence>
<keyword evidence="9" id="KW-0028">Amino-acid biosynthesis</keyword>
<dbReference type="PANTHER" id="PTHR43622">
    <property type="entry name" value="3-DEHYDROQUINATE SYNTHASE"/>
    <property type="match status" value="1"/>
</dbReference>
<dbReference type="InterPro" id="IPR016037">
    <property type="entry name" value="DHQ_synth_AroB"/>
</dbReference>
<dbReference type="GO" id="GO:0003856">
    <property type="term" value="F:3-dehydroquinate synthase activity"/>
    <property type="evidence" value="ECO:0007669"/>
    <property type="project" value="UniProtKB-UniRule"/>
</dbReference>
<dbReference type="Pfam" id="PF01761">
    <property type="entry name" value="DHQ_synthase"/>
    <property type="match status" value="1"/>
</dbReference>
<dbReference type="GO" id="GO:0000166">
    <property type="term" value="F:nucleotide binding"/>
    <property type="evidence" value="ECO:0007669"/>
    <property type="project" value="UniProtKB-KW"/>
</dbReference>
<evidence type="ECO:0000256" key="3">
    <source>
        <dbReference type="ARBA" id="ARBA00022723"/>
    </source>
</evidence>
<feature type="binding site" evidence="9">
    <location>
        <begin position="90"/>
        <end position="94"/>
    </location>
    <ligand>
        <name>NAD(+)</name>
        <dbReference type="ChEBI" id="CHEBI:57540"/>
    </ligand>
</feature>
<dbReference type="Pfam" id="PF24621">
    <property type="entry name" value="DHQS_C"/>
    <property type="match status" value="1"/>
</dbReference>
<dbReference type="NCBIfam" id="TIGR01357">
    <property type="entry name" value="aroB"/>
    <property type="match status" value="1"/>
</dbReference>
<evidence type="ECO:0000256" key="1">
    <source>
        <dbReference type="ARBA" id="ARBA00001911"/>
    </source>
</evidence>
<evidence type="ECO:0000259" key="11">
    <source>
        <dbReference type="Pfam" id="PF01761"/>
    </source>
</evidence>
<dbReference type="Gene3D" id="3.40.50.1970">
    <property type="match status" value="1"/>
</dbReference>
<name>A0A1F4U5L9_UNCSA</name>
<comment type="subcellular location">
    <subcellularLocation>
        <location evidence="9">Cytoplasm</location>
    </subcellularLocation>
</comment>
<dbReference type="UniPathway" id="UPA00053">
    <property type="reaction ID" value="UER00085"/>
</dbReference>
<dbReference type="SUPFAM" id="SSF56796">
    <property type="entry name" value="Dehydroquinate synthase-like"/>
    <property type="match status" value="1"/>
</dbReference>
<dbReference type="FunFam" id="3.40.50.1970:FF:000007">
    <property type="entry name" value="Pentafunctional AROM polypeptide"/>
    <property type="match status" value="1"/>
</dbReference>
<gene>
    <name evidence="9" type="primary">aroB</name>
    <name evidence="13" type="ORF">A2438_03015</name>
</gene>
<proteinExistence type="inferred from homology"/>
<dbReference type="Gene3D" id="1.20.1090.10">
    <property type="entry name" value="Dehydroquinate synthase-like - alpha domain"/>
    <property type="match status" value="1"/>
</dbReference>
<keyword evidence="4 9" id="KW-0547">Nucleotide-binding</keyword>
<dbReference type="InterPro" id="IPR030963">
    <property type="entry name" value="DHQ_synth_fam"/>
</dbReference>
<keyword evidence="3 9" id="KW-0479">Metal-binding</keyword>
<evidence type="ECO:0000256" key="10">
    <source>
        <dbReference type="NCBIfam" id="TIGR01357"/>
    </source>
</evidence>
<keyword evidence="9" id="KW-0057">Aromatic amino acid biosynthesis</keyword>
<accession>A0A1F4U5L9</accession>
<dbReference type="EMBL" id="MEUJ01000004">
    <property type="protein sequence ID" value="OGC40236.1"/>
    <property type="molecule type" value="Genomic_DNA"/>
</dbReference>
<dbReference type="GO" id="GO:0009073">
    <property type="term" value="P:aromatic amino acid family biosynthetic process"/>
    <property type="evidence" value="ECO:0007669"/>
    <property type="project" value="UniProtKB-KW"/>
</dbReference>
<evidence type="ECO:0000256" key="8">
    <source>
        <dbReference type="ARBA" id="ARBA00023285"/>
    </source>
</evidence>
<comment type="function">
    <text evidence="9">Catalyzes the conversion of 3-deoxy-D-arabino-heptulosonate 7-phosphate (DAHP) to dehydroquinate (DHQ).</text>
</comment>
<feature type="binding site" evidence="9">
    <location>
        <position position="225"/>
    </location>
    <ligand>
        <name>Zn(2+)</name>
        <dbReference type="ChEBI" id="CHEBI:29105"/>
    </ligand>
</feature>
<dbReference type="GO" id="GO:0008652">
    <property type="term" value="P:amino acid biosynthetic process"/>
    <property type="evidence" value="ECO:0007669"/>
    <property type="project" value="UniProtKB-KW"/>
</dbReference>
<feature type="binding site" evidence="9">
    <location>
        <position position="242"/>
    </location>
    <ligand>
        <name>Zn(2+)</name>
        <dbReference type="ChEBI" id="CHEBI:29105"/>
    </ligand>
</feature>
<evidence type="ECO:0000259" key="12">
    <source>
        <dbReference type="Pfam" id="PF24621"/>
    </source>
</evidence>
<comment type="cofactor">
    <cofactor evidence="9">
        <name>Co(2+)</name>
        <dbReference type="ChEBI" id="CHEBI:48828"/>
    </cofactor>
    <cofactor evidence="9">
        <name>Zn(2+)</name>
        <dbReference type="ChEBI" id="CHEBI:29105"/>
    </cofactor>
    <text evidence="9">Binds 1 divalent metal cation per subunit. Can use either Co(2+) or Zn(2+).</text>
</comment>
<dbReference type="PIRSF" id="PIRSF001455">
    <property type="entry name" value="DHQ_synth"/>
    <property type="match status" value="1"/>
</dbReference>
<evidence type="ECO:0000256" key="6">
    <source>
        <dbReference type="ARBA" id="ARBA00023027"/>
    </source>
</evidence>
<dbReference type="GO" id="GO:0046872">
    <property type="term" value="F:metal ion binding"/>
    <property type="evidence" value="ECO:0007669"/>
    <property type="project" value="UniProtKB-KW"/>
</dbReference>
<feature type="binding site" evidence="9">
    <location>
        <begin position="154"/>
        <end position="157"/>
    </location>
    <ligand>
        <name>NAD(+)</name>
        <dbReference type="ChEBI" id="CHEBI:57540"/>
    </ligand>
</feature>
<comment type="cofactor">
    <cofactor evidence="1 9">
        <name>NAD(+)</name>
        <dbReference type="ChEBI" id="CHEBI:57540"/>
    </cofactor>
</comment>
<dbReference type="GO" id="GO:0005737">
    <property type="term" value="C:cytoplasm"/>
    <property type="evidence" value="ECO:0007669"/>
    <property type="project" value="UniProtKB-SubCell"/>
</dbReference>
<comment type="caution">
    <text evidence="9">Lacks conserved residue(s) required for the propagation of feature annotation.</text>
</comment>
<protein>
    <recommendedName>
        <fullName evidence="9 10">3-dehydroquinate synthase</fullName>
        <shortName evidence="9">DHQS</shortName>
        <ecNumber evidence="9 10">4.2.3.4</ecNumber>
    </recommendedName>
</protein>
<dbReference type="GO" id="GO:0009423">
    <property type="term" value="P:chorismate biosynthetic process"/>
    <property type="evidence" value="ECO:0007669"/>
    <property type="project" value="UniProtKB-UniRule"/>
</dbReference>
<dbReference type="EC" id="4.2.3.4" evidence="9 10"/>
<dbReference type="InterPro" id="IPR056179">
    <property type="entry name" value="DHQS_C"/>
</dbReference>
<comment type="similarity">
    <text evidence="9">Belongs to the sugar phosphate cyclases superfamily. Dehydroquinate synthase family.</text>
</comment>
<evidence type="ECO:0000256" key="9">
    <source>
        <dbReference type="HAMAP-Rule" id="MF_00110"/>
    </source>
</evidence>
<feature type="binding site" evidence="9">
    <location>
        <position position="127"/>
    </location>
    <ligand>
        <name>NAD(+)</name>
        <dbReference type="ChEBI" id="CHEBI:57540"/>
    </ligand>
</feature>
<keyword evidence="7 9" id="KW-0456">Lyase</keyword>
<dbReference type="AlphaFoldDB" id="A0A1F4U5L9"/>